<dbReference type="SMART" id="SM01390">
    <property type="entry name" value="Ribosomal_S4"/>
    <property type="match status" value="1"/>
</dbReference>
<feature type="domain" description="RNA-binding S4" evidence="6">
    <location>
        <begin position="99"/>
        <end position="163"/>
    </location>
</feature>
<dbReference type="AlphaFoldDB" id="A0A382B5G7"/>
<dbReference type="PROSITE" id="PS50889">
    <property type="entry name" value="S4"/>
    <property type="match status" value="1"/>
</dbReference>
<evidence type="ECO:0000256" key="1">
    <source>
        <dbReference type="ARBA" id="ARBA00007465"/>
    </source>
</evidence>
<name>A0A382B5G7_9ZZZZ</name>
<dbReference type="InterPro" id="IPR036986">
    <property type="entry name" value="S4_RNA-bd_sf"/>
</dbReference>
<dbReference type="PANTHER" id="PTHR11831">
    <property type="entry name" value="30S 40S RIBOSOMAL PROTEIN"/>
    <property type="match status" value="1"/>
</dbReference>
<dbReference type="EMBL" id="UINC01028109">
    <property type="protein sequence ID" value="SVB08522.1"/>
    <property type="molecule type" value="Genomic_DNA"/>
</dbReference>
<dbReference type="FunFam" id="3.10.290.10:FF:000001">
    <property type="entry name" value="30S ribosomal protein S4"/>
    <property type="match status" value="1"/>
</dbReference>
<evidence type="ECO:0000256" key="4">
    <source>
        <dbReference type="ARBA" id="ARBA00022980"/>
    </source>
</evidence>
<evidence type="ECO:0000313" key="8">
    <source>
        <dbReference type="EMBL" id="SVB08522.1"/>
    </source>
</evidence>
<dbReference type="SMART" id="SM00363">
    <property type="entry name" value="S4"/>
    <property type="match status" value="1"/>
</dbReference>
<evidence type="ECO:0000256" key="2">
    <source>
        <dbReference type="ARBA" id="ARBA00022730"/>
    </source>
</evidence>
<evidence type="ECO:0000256" key="5">
    <source>
        <dbReference type="ARBA" id="ARBA00023274"/>
    </source>
</evidence>
<organism evidence="8">
    <name type="scientific">marine metagenome</name>
    <dbReference type="NCBI Taxonomy" id="408172"/>
    <lineage>
        <taxon>unclassified sequences</taxon>
        <taxon>metagenomes</taxon>
        <taxon>ecological metagenomes</taxon>
    </lineage>
</organism>
<dbReference type="GO" id="GO:0019843">
    <property type="term" value="F:rRNA binding"/>
    <property type="evidence" value="ECO:0007669"/>
    <property type="project" value="UniProtKB-KW"/>
</dbReference>
<dbReference type="Gene3D" id="1.10.1050.10">
    <property type="entry name" value="Ribosomal Protein S4 Delta 41, Chain A, domain 1"/>
    <property type="match status" value="1"/>
</dbReference>
<dbReference type="InterPro" id="IPR022801">
    <property type="entry name" value="Ribosomal_uS4"/>
</dbReference>
<comment type="similarity">
    <text evidence="1">Belongs to the universal ribosomal protein uS4 family.</text>
</comment>
<dbReference type="NCBIfam" id="NF003717">
    <property type="entry name" value="PRK05327.1"/>
    <property type="match status" value="1"/>
</dbReference>
<evidence type="ECO:0000259" key="7">
    <source>
        <dbReference type="SMART" id="SM01390"/>
    </source>
</evidence>
<dbReference type="HAMAP" id="MF_01306_B">
    <property type="entry name" value="Ribosomal_uS4_B"/>
    <property type="match status" value="1"/>
</dbReference>
<protein>
    <submittedName>
        <fullName evidence="8">Uncharacterized protein</fullName>
    </submittedName>
</protein>
<keyword evidence="5" id="KW-0687">Ribonucleoprotein</keyword>
<dbReference type="PROSITE" id="PS00632">
    <property type="entry name" value="RIBOSOMAL_S4"/>
    <property type="match status" value="1"/>
</dbReference>
<gene>
    <name evidence="8" type="ORF">METZ01_LOCUS161376</name>
</gene>
<keyword evidence="4" id="KW-0689">Ribosomal protein</keyword>
<proteinExistence type="inferred from homology"/>
<dbReference type="Pfam" id="PF01479">
    <property type="entry name" value="S4"/>
    <property type="match status" value="1"/>
</dbReference>
<reference evidence="8" key="1">
    <citation type="submission" date="2018-05" db="EMBL/GenBank/DDBJ databases">
        <authorList>
            <person name="Lanie J.A."/>
            <person name="Ng W.-L."/>
            <person name="Kazmierczak K.M."/>
            <person name="Andrzejewski T.M."/>
            <person name="Davidsen T.M."/>
            <person name="Wayne K.J."/>
            <person name="Tettelin H."/>
            <person name="Glass J.I."/>
            <person name="Rusch D."/>
            <person name="Podicherti R."/>
            <person name="Tsui H.-C.T."/>
            <person name="Winkler M.E."/>
        </authorList>
    </citation>
    <scope>NUCLEOTIDE SEQUENCE</scope>
</reference>
<dbReference type="GO" id="GO:0003735">
    <property type="term" value="F:structural constituent of ribosome"/>
    <property type="evidence" value="ECO:0007669"/>
    <property type="project" value="InterPro"/>
</dbReference>
<dbReference type="InterPro" id="IPR002942">
    <property type="entry name" value="S4_RNA-bd"/>
</dbReference>
<feature type="domain" description="Small ribosomal subunit protein uS4 N-terminal" evidence="7">
    <location>
        <begin position="3"/>
        <end position="98"/>
    </location>
</feature>
<keyword evidence="2" id="KW-0699">rRNA-binding</keyword>
<dbReference type="GO" id="GO:0042274">
    <property type="term" value="P:ribosomal small subunit biogenesis"/>
    <property type="evidence" value="ECO:0007669"/>
    <property type="project" value="TreeGrafter"/>
</dbReference>
<dbReference type="CDD" id="cd00165">
    <property type="entry name" value="S4"/>
    <property type="match status" value="1"/>
</dbReference>
<accession>A0A382B5G7</accession>
<dbReference type="PANTHER" id="PTHR11831:SF4">
    <property type="entry name" value="SMALL RIBOSOMAL SUBUNIT PROTEIN US4M"/>
    <property type="match status" value="1"/>
</dbReference>
<dbReference type="InterPro" id="IPR005709">
    <property type="entry name" value="Ribosomal_uS4_bac-type"/>
</dbReference>
<dbReference type="GO" id="GO:0015935">
    <property type="term" value="C:small ribosomal subunit"/>
    <property type="evidence" value="ECO:0007669"/>
    <property type="project" value="InterPro"/>
</dbReference>
<evidence type="ECO:0000256" key="3">
    <source>
        <dbReference type="ARBA" id="ARBA00022884"/>
    </source>
</evidence>
<dbReference type="InterPro" id="IPR001912">
    <property type="entry name" value="Ribosomal_uS4_N"/>
</dbReference>
<dbReference type="NCBIfam" id="TIGR01017">
    <property type="entry name" value="rpsD_bact"/>
    <property type="match status" value="1"/>
</dbReference>
<evidence type="ECO:0000259" key="6">
    <source>
        <dbReference type="SMART" id="SM00363"/>
    </source>
</evidence>
<dbReference type="Gene3D" id="3.10.290.10">
    <property type="entry name" value="RNA-binding S4 domain"/>
    <property type="match status" value="1"/>
</dbReference>
<dbReference type="FunFam" id="1.10.1050.10:FF:000001">
    <property type="entry name" value="30S ribosomal protein S4"/>
    <property type="match status" value="1"/>
</dbReference>
<dbReference type="SUPFAM" id="SSF55174">
    <property type="entry name" value="Alpha-L RNA-binding motif"/>
    <property type="match status" value="1"/>
</dbReference>
<dbReference type="InterPro" id="IPR018079">
    <property type="entry name" value="Ribosomal_uS4_CS"/>
</dbReference>
<keyword evidence="3" id="KW-0694">RNA-binding</keyword>
<dbReference type="GO" id="GO:0006412">
    <property type="term" value="P:translation"/>
    <property type="evidence" value="ECO:0007669"/>
    <property type="project" value="InterPro"/>
</dbReference>
<sequence>MSRYTGPNCRLCRREGAKLFLKGERCTLEKCSFERRSYGPGQHGQNMRRKQSEYSVQLRAKQKLARIYGVREGQFRKYYKESTRIQGVSGENLLNLLESRLDSVIYRLGLAPSRKAARQLVRHNHFTVNGKRVNIPSYLTAPGDAIAVAEGSKKLEAVHESLRRSREMVSWLSVDKANLTGAVVERPSRADIPTPVEEQLVIEFYSRV</sequence>
<dbReference type="Pfam" id="PF00163">
    <property type="entry name" value="Ribosomal_S4"/>
    <property type="match status" value="1"/>
</dbReference>